<evidence type="ECO:0000256" key="1">
    <source>
        <dbReference type="SAM" id="MobiDB-lite"/>
    </source>
</evidence>
<gene>
    <name evidence="2" type="ORF">TSUD_412920</name>
</gene>
<feature type="compositionally biased region" description="Basic residues" evidence="1">
    <location>
        <begin position="61"/>
        <end position="78"/>
    </location>
</feature>
<dbReference type="EMBL" id="DF975084">
    <property type="protein sequence ID" value="GAU51344.1"/>
    <property type="molecule type" value="Genomic_DNA"/>
</dbReference>
<dbReference type="AlphaFoldDB" id="A0A2Z6P4J3"/>
<dbReference type="Proteomes" id="UP000242715">
    <property type="component" value="Unassembled WGS sequence"/>
</dbReference>
<evidence type="ECO:0000313" key="2">
    <source>
        <dbReference type="EMBL" id="GAU51344.1"/>
    </source>
</evidence>
<keyword evidence="3" id="KW-1185">Reference proteome</keyword>
<organism evidence="2 3">
    <name type="scientific">Trifolium subterraneum</name>
    <name type="common">Subterranean clover</name>
    <dbReference type="NCBI Taxonomy" id="3900"/>
    <lineage>
        <taxon>Eukaryota</taxon>
        <taxon>Viridiplantae</taxon>
        <taxon>Streptophyta</taxon>
        <taxon>Embryophyta</taxon>
        <taxon>Tracheophyta</taxon>
        <taxon>Spermatophyta</taxon>
        <taxon>Magnoliopsida</taxon>
        <taxon>eudicotyledons</taxon>
        <taxon>Gunneridae</taxon>
        <taxon>Pentapetalae</taxon>
        <taxon>rosids</taxon>
        <taxon>fabids</taxon>
        <taxon>Fabales</taxon>
        <taxon>Fabaceae</taxon>
        <taxon>Papilionoideae</taxon>
        <taxon>50 kb inversion clade</taxon>
        <taxon>NPAAA clade</taxon>
        <taxon>Hologalegina</taxon>
        <taxon>IRL clade</taxon>
        <taxon>Trifolieae</taxon>
        <taxon>Trifolium</taxon>
    </lineage>
</organism>
<dbReference type="OrthoDB" id="10565825at2759"/>
<evidence type="ECO:0000313" key="3">
    <source>
        <dbReference type="Proteomes" id="UP000242715"/>
    </source>
</evidence>
<protein>
    <submittedName>
        <fullName evidence="2">Uncharacterized protein</fullName>
    </submittedName>
</protein>
<name>A0A2Z6P4J3_TRISU</name>
<reference evidence="3" key="1">
    <citation type="journal article" date="2017" name="Front. Plant Sci.">
        <title>Climate Clever Clovers: New Paradigm to Reduce the Environmental Footprint of Ruminants by Breeding Low Methanogenic Forages Utilizing Haplotype Variation.</title>
        <authorList>
            <person name="Kaur P."/>
            <person name="Appels R."/>
            <person name="Bayer P.E."/>
            <person name="Keeble-Gagnere G."/>
            <person name="Wang J."/>
            <person name="Hirakawa H."/>
            <person name="Shirasawa K."/>
            <person name="Vercoe P."/>
            <person name="Stefanova K."/>
            <person name="Durmic Z."/>
            <person name="Nichols P."/>
            <person name="Revell C."/>
            <person name="Isobe S.N."/>
            <person name="Edwards D."/>
            <person name="Erskine W."/>
        </authorList>
    </citation>
    <scope>NUCLEOTIDE SEQUENCE [LARGE SCALE GENOMIC DNA]</scope>
    <source>
        <strain evidence="3">cv. Daliak</strain>
    </source>
</reference>
<accession>A0A2Z6P4J3</accession>
<feature type="region of interest" description="Disordered" evidence="1">
    <location>
        <begin position="41"/>
        <end position="78"/>
    </location>
</feature>
<sequence>MSLNQEEDQKRHDKLMAELWKKNKKHIEAAIASYRKPNCETNIDRPVATTDVGPGDEPKKIRGKKNRRVSRKGKMSGY</sequence>
<proteinExistence type="predicted"/>